<dbReference type="GO" id="GO:0051701">
    <property type="term" value="P:biological process involved in interaction with host"/>
    <property type="evidence" value="ECO:0007669"/>
    <property type="project" value="TreeGrafter"/>
</dbReference>
<dbReference type="STRING" id="469383.Cwoe_3296"/>
<keyword evidence="8" id="KW-0443">Lipid metabolism</keyword>
<evidence type="ECO:0000256" key="1">
    <source>
        <dbReference type="ARBA" id="ARBA00004771"/>
    </source>
</evidence>
<dbReference type="Pfam" id="PF06974">
    <property type="entry name" value="WS_DGAT_C"/>
    <property type="match status" value="1"/>
</dbReference>
<dbReference type="HOGENOM" id="CLU_550645_0_0_11"/>
<dbReference type="GO" id="GO:0019432">
    <property type="term" value="P:triglyceride biosynthetic process"/>
    <property type="evidence" value="ECO:0007669"/>
    <property type="project" value="UniProtKB-UniPathway"/>
</dbReference>
<comment type="pathway">
    <text evidence="2">Lipid metabolism.</text>
</comment>
<dbReference type="RefSeq" id="WP_012934765.1">
    <property type="nucleotide sequence ID" value="NC_013739.1"/>
</dbReference>
<evidence type="ECO:0000256" key="5">
    <source>
        <dbReference type="ARBA" id="ARBA00022516"/>
    </source>
</evidence>
<dbReference type="GO" id="GO:0006071">
    <property type="term" value="P:glycerol metabolic process"/>
    <property type="evidence" value="ECO:0007669"/>
    <property type="project" value="UniProtKB-KW"/>
</dbReference>
<dbReference type="OrthoDB" id="9810950at2"/>
<feature type="region of interest" description="Disordered" evidence="11">
    <location>
        <begin position="353"/>
        <end position="389"/>
    </location>
</feature>
<keyword evidence="7" id="KW-0319">Glycerol metabolism</keyword>
<keyword evidence="9" id="KW-0012">Acyltransferase</keyword>
<dbReference type="GO" id="GO:0005886">
    <property type="term" value="C:plasma membrane"/>
    <property type="evidence" value="ECO:0007669"/>
    <property type="project" value="TreeGrafter"/>
</dbReference>
<dbReference type="AlphaFoldDB" id="D3FEZ7"/>
<dbReference type="InterPro" id="IPR009721">
    <property type="entry name" value="O-acyltransferase_WSD1_C"/>
</dbReference>
<feature type="region of interest" description="Disordered" evidence="11">
    <location>
        <begin position="231"/>
        <end position="252"/>
    </location>
</feature>
<evidence type="ECO:0000256" key="7">
    <source>
        <dbReference type="ARBA" id="ARBA00022798"/>
    </source>
</evidence>
<evidence type="ECO:0000256" key="10">
    <source>
        <dbReference type="ARBA" id="ARBA00048109"/>
    </source>
</evidence>
<dbReference type="PANTHER" id="PTHR31650">
    <property type="entry name" value="O-ACYLTRANSFERASE (WSD1-LIKE) FAMILY PROTEIN"/>
    <property type="match status" value="1"/>
</dbReference>
<dbReference type="GO" id="GO:0001666">
    <property type="term" value="P:response to hypoxia"/>
    <property type="evidence" value="ECO:0007669"/>
    <property type="project" value="TreeGrafter"/>
</dbReference>
<evidence type="ECO:0000256" key="4">
    <source>
        <dbReference type="ARBA" id="ARBA00013244"/>
    </source>
</evidence>
<dbReference type="Proteomes" id="UP000008229">
    <property type="component" value="Chromosome"/>
</dbReference>
<organism evidence="14 15">
    <name type="scientific">Conexibacter woesei (strain DSM 14684 / CCUG 47730 / CIP 108061 / JCM 11494 / NBRC 100937 / ID131577)</name>
    <dbReference type="NCBI Taxonomy" id="469383"/>
    <lineage>
        <taxon>Bacteria</taxon>
        <taxon>Bacillati</taxon>
        <taxon>Actinomycetota</taxon>
        <taxon>Thermoleophilia</taxon>
        <taxon>Solirubrobacterales</taxon>
        <taxon>Conexibacteraceae</taxon>
        <taxon>Conexibacter</taxon>
    </lineage>
</organism>
<evidence type="ECO:0000256" key="2">
    <source>
        <dbReference type="ARBA" id="ARBA00005189"/>
    </source>
</evidence>
<evidence type="ECO:0000256" key="3">
    <source>
        <dbReference type="ARBA" id="ARBA00009587"/>
    </source>
</evidence>
<comment type="catalytic activity">
    <reaction evidence="10">
        <text>an acyl-CoA + a 1,2-diacyl-sn-glycerol = a triacyl-sn-glycerol + CoA</text>
        <dbReference type="Rhea" id="RHEA:10868"/>
        <dbReference type="ChEBI" id="CHEBI:17815"/>
        <dbReference type="ChEBI" id="CHEBI:57287"/>
        <dbReference type="ChEBI" id="CHEBI:58342"/>
        <dbReference type="ChEBI" id="CHEBI:64615"/>
        <dbReference type="EC" id="2.3.1.20"/>
    </reaction>
</comment>
<evidence type="ECO:0000259" key="13">
    <source>
        <dbReference type="Pfam" id="PF06974"/>
    </source>
</evidence>
<reference evidence="15" key="2">
    <citation type="submission" date="2010-01" db="EMBL/GenBank/DDBJ databases">
        <title>The complete genome of Conexibacter woesei DSM 14684.</title>
        <authorList>
            <consortium name="US DOE Joint Genome Institute (JGI-PGF)"/>
            <person name="Lucas S."/>
            <person name="Copeland A."/>
            <person name="Lapidus A."/>
            <person name="Glavina del Rio T."/>
            <person name="Dalin E."/>
            <person name="Tice H."/>
            <person name="Bruce D."/>
            <person name="Goodwin L."/>
            <person name="Pitluck S."/>
            <person name="Kyrpides N."/>
            <person name="Mavromatis K."/>
            <person name="Ivanova N."/>
            <person name="Mikhailova N."/>
            <person name="Chertkov O."/>
            <person name="Brettin T."/>
            <person name="Detter J.C."/>
            <person name="Han C."/>
            <person name="Larimer F."/>
            <person name="Land M."/>
            <person name="Hauser L."/>
            <person name="Markowitz V."/>
            <person name="Cheng J.-F."/>
            <person name="Hugenholtz P."/>
            <person name="Woyke T."/>
            <person name="Wu D."/>
            <person name="Pukall R."/>
            <person name="Steenblock K."/>
            <person name="Schneider S."/>
            <person name="Klenk H.-P."/>
            <person name="Eisen J.A."/>
        </authorList>
    </citation>
    <scope>NUCLEOTIDE SEQUENCE [LARGE SCALE GENOMIC DNA]</scope>
    <source>
        <strain evidence="15">DSM 14684 / CIP 108061 / JCM 11494 / NBRC 100937 / ID131577</strain>
    </source>
</reference>
<comment type="similarity">
    <text evidence="3">Belongs to the long-chain O-acyltransferase family.</text>
</comment>
<protein>
    <recommendedName>
        <fullName evidence="4">diacylglycerol O-acyltransferase</fullName>
        <ecNumber evidence="4">2.3.1.20</ecNumber>
    </recommendedName>
</protein>
<keyword evidence="5" id="KW-0444">Lipid biosynthesis</keyword>
<feature type="domain" description="O-acyltransferase WSD1-like N-terminal" evidence="12">
    <location>
        <begin position="5"/>
        <end position="283"/>
    </location>
</feature>
<dbReference type="InterPro" id="IPR004255">
    <property type="entry name" value="O-acyltransferase_WSD1_N"/>
</dbReference>
<evidence type="ECO:0000256" key="6">
    <source>
        <dbReference type="ARBA" id="ARBA00022679"/>
    </source>
</evidence>
<evidence type="ECO:0000313" key="15">
    <source>
        <dbReference type="Proteomes" id="UP000008229"/>
    </source>
</evidence>
<evidence type="ECO:0000256" key="8">
    <source>
        <dbReference type="ARBA" id="ARBA00023098"/>
    </source>
</evidence>
<sequence length="495" mass="50813">MEQVSPASAALLQLESQAAQMHVGWLARVDAGAGGAAVDVEALRERVERRLVGAPRFRRVVARADAGEGGALVWRDDPSFAVARHVAVSDAAVTGEDELRGVIDRFLSERLARDRPLWRVLVVPRPRGGAAIVGTAHRALLAAHETTTLRELVFDRGPDGAAGAAAGSAAARAGADALALSEFRTAARMEAVTAAQREHGRIGTTLRHAAYTRTEGLLSSAPPSFLNAPPAARRGGAPGGAAAGASTTGLDRPGARTIATARLELGRLRRIAERTETELHDVVLAVAAGALRRVALAAGEQPANLRAMVPVDPAGETLLLGDAPSAVVELPVAERTPLTRLRAIHATMAAVRDPRGGRASGAPRGAGAGGGDTGPDERGARPTLLAGPPDELPSRLALAARLCNLTIPSAHGPERALQLAGAHVRALFPVTPAPDDHGLTLSTLAYGRHLHVTAAADAAAIGGVGRLPVMLADAVEELALSTGASPSRGLPQTAR</sequence>
<comment type="pathway">
    <text evidence="1">Glycerolipid metabolism; triacylglycerol biosynthesis.</text>
</comment>
<dbReference type="GO" id="GO:0004144">
    <property type="term" value="F:diacylglycerol O-acyltransferase activity"/>
    <property type="evidence" value="ECO:0007669"/>
    <property type="project" value="UniProtKB-EC"/>
</dbReference>
<dbReference type="InterPro" id="IPR045034">
    <property type="entry name" value="O-acyltransferase_WSD1-like"/>
</dbReference>
<dbReference type="KEGG" id="cwo:Cwoe_3296"/>
<dbReference type="GO" id="GO:0071731">
    <property type="term" value="P:response to nitric oxide"/>
    <property type="evidence" value="ECO:0007669"/>
    <property type="project" value="TreeGrafter"/>
</dbReference>
<evidence type="ECO:0000256" key="9">
    <source>
        <dbReference type="ARBA" id="ARBA00023315"/>
    </source>
</evidence>
<feature type="compositionally biased region" description="Gly residues" evidence="11">
    <location>
        <begin position="364"/>
        <end position="373"/>
    </location>
</feature>
<gene>
    <name evidence="14" type="ordered locus">Cwoe_3296</name>
</gene>
<proteinExistence type="inferred from homology"/>
<evidence type="ECO:0000313" key="14">
    <source>
        <dbReference type="EMBL" id="ADB51714.1"/>
    </source>
</evidence>
<dbReference type="EMBL" id="CP001854">
    <property type="protein sequence ID" value="ADB51714.1"/>
    <property type="molecule type" value="Genomic_DNA"/>
</dbReference>
<keyword evidence="6" id="KW-0808">Transferase</keyword>
<dbReference type="UniPathway" id="UPA00282"/>
<dbReference type="EC" id="2.3.1.20" evidence="4"/>
<dbReference type="PANTHER" id="PTHR31650:SF1">
    <property type="entry name" value="WAX ESTER SYNTHASE_DIACYLGLYCEROL ACYLTRANSFERASE 4-RELATED"/>
    <property type="match status" value="1"/>
</dbReference>
<dbReference type="Pfam" id="PF03007">
    <property type="entry name" value="WS_DGAT_cat"/>
    <property type="match status" value="1"/>
</dbReference>
<dbReference type="eggNOG" id="COG1020">
    <property type="taxonomic scope" value="Bacteria"/>
</dbReference>
<reference evidence="14 15" key="1">
    <citation type="journal article" date="2010" name="Stand. Genomic Sci.">
        <title>Complete genome sequence of Conexibacter woesei type strain (ID131577).</title>
        <authorList>
            <person name="Pukall R."/>
            <person name="Lapidus A."/>
            <person name="Glavina Del Rio T."/>
            <person name="Copeland A."/>
            <person name="Tice H."/>
            <person name="Cheng J.-F."/>
            <person name="Lucas S."/>
            <person name="Chen F."/>
            <person name="Nolan M."/>
            <person name="Bruce D."/>
            <person name="Goodwin L."/>
            <person name="Pitluck S."/>
            <person name="Mavromatis K."/>
            <person name="Ivanova N."/>
            <person name="Ovchinnikova G."/>
            <person name="Pati A."/>
            <person name="Chen A."/>
            <person name="Palaniappan K."/>
            <person name="Land M."/>
            <person name="Hauser L."/>
            <person name="Chang Y.-J."/>
            <person name="Jeffries C.D."/>
            <person name="Chain P."/>
            <person name="Meincke L."/>
            <person name="Sims D."/>
            <person name="Brettin T."/>
            <person name="Detter J.C."/>
            <person name="Rohde M."/>
            <person name="Goeker M."/>
            <person name="Bristow J."/>
            <person name="Eisen J.A."/>
            <person name="Markowitz V."/>
            <person name="Kyrpides N.C."/>
            <person name="Klenk H.-P."/>
            <person name="Hugenholtz P."/>
        </authorList>
    </citation>
    <scope>NUCLEOTIDE SEQUENCE [LARGE SCALE GENOMIC DNA]</scope>
    <source>
        <strain evidence="15">DSM 14684 / CIP 108061 / JCM 11494 / NBRC 100937 / ID131577</strain>
    </source>
</reference>
<evidence type="ECO:0000259" key="12">
    <source>
        <dbReference type="Pfam" id="PF03007"/>
    </source>
</evidence>
<feature type="domain" description="O-acyltransferase WSD1 C-terminal" evidence="13">
    <location>
        <begin position="401"/>
        <end position="478"/>
    </location>
</feature>
<keyword evidence="15" id="KW-1185">Reference proteome</keyword>
<name>D3FEZ7_CONWI</name>
<evidence type="ECO:0000256" key="11">
    <source>
        <dbReference type="SAM" id="MobiDB-lite"/>
    </source>
</evidence>
<accession>D3FEZ7</accession>